<dbReference type="EC" id="3.5.1.107" evidence="3"/>
<dbReference type="AlphaFoldDB" id="A0A517PBT1"/>
<dbReference type="OrthoDB" id="4305745at2"/>
<dbReference type="Gene3D" id="3.40.50.850">
    <property type="entry name" value="Isochorismatase-like"/>
    <property type="match status" value="1"/>
</dbReference>
<evidence type="ECO:0000256" key="1">
    <source>
        <dbReference type="ARBA" id="ARBA00022801"/>
    </source>
</evidence>
<reference evidence="3 4" key="1">
    <citation type="submission" date="2019-02" db="EMBL/GenBank/DDBJ databases">
        <title>Deep-cultivation of Planctomycetes and their phenomic and genomic characterization uncovers novel biology.</title>
        <authorList>
            <person name="Wiegand S."/>
            <person name="Jogler M."/>
            <person name="Boedeker C."/>
            <person name="Pinto D."/>
            <person name="Vollmers J."/>
            <person name="Rivas-Marin E."/>
            <person name="Kohn T."/>
            <person name="Peeters S.H."/>
            <person name="Heuer A."/>
            <person name="Rast P."/>
            <person name="Oberbeckmann S."/>
            <person name="Bunk B."/>
            <person name="Jeske O."/>
            <person name="Meyerdierks A."/>
            <person name="Storesund J.E."/>
            <person name="Kallscheuer N."/>
            <person name="Luecker S."/>
            <person name="Lage O.M."/>
            <person name="Pohl T."/>
            <person name="Merkel B.J."/>
            <person name="Hornburger P."/>
            <person name="Mueller R.-W."/>
            <person name="Bruemmer F."/>
            <person name="Labrenz M."/>
            <person name="Spormann A.M."/>
            <person name="Op den Camp H."/>
            <person name="Overmann J."/>
            <person name="Amann R."/>
            <person name="Jetten M.S.M."/>
            <person name="Mascher T."/>
            <person name="Medema M.H."/>
            <person name="Devos D.P."/>
            <person name="Kaster A.-K."/>
            <person name="Ovreas L."/>
            <person name="Rohde M."/>
            <person name="Galperin M.Y."/>
            <person name="Jogler C."/>
        </authorList>
    </citation>
    <scope>NUCLEOTIDE SEQUENCE [LARGE SCALE GENOMIC DNA]</scope>
    <source>
        <strain evidence="3 4">CA12</strain>
    </source>
</reference>
<accession>A0A517PBT1</accession>
<dbReference type="CDD" id="cd00431">
    <property type="entry name" value="cysteine_hydrolases"/>
    <property type="match status" value="1"/>
</dbReference>
<dbReference type="RefSeq" id="WP_145359738.1">
    <property type="nucleotide sequence ID" value="NZ_CP036265.1"/>
</dbReference>
<evidence type="ECO:0000259" key="2">
    <source>
        <dbReference type="Pfam" id="PF00857"/>
    </source>
</evidence>
<proteinExistence type="predicted"/>
<dbReference type="InterPro" id="IPR000868">
    <property type="entry name" value="Isochorismatase-like_dom"/>
</dbReference>
<dbReference type="Pfam" id="PF00857">
    <property type="entry name" value="Isochorismatase"/>
    <property type="match status" value="1"/>
</dbReference>
<gene>
    <name evidence="3" type="primary">nicF</name>
    <name evidence="3" type="ORF">CA12_29160</name>
</gene>
<dbReference type="SUPFAM" id="SSF52499">
    <property type="entry name" value="Isochorismatase-like hydrolases"/>
    <property type="match status" value="1"/>
</dbReference>
<keyword evidence="4" id="KW-1185">Reference proteome</keyword>
<feature type="domain" description="Isochorismatase-like" evidence="2">
    <location>
        <begin position="18"/>
        <end position="189"/>
    </location>
</feature>
<dbReference type="InterPro" id="IPR036380">
    <property type="entry name" value="Isochorismatase-like_sf"/>
</dbReference>
<sequence length="205" mass="22695">MSDSASDSSSGDDRCRVALLLIDFVNDLDFPEGEDLRPHAEAAAEKAADLKRRARAAGVPTIYVNDNFGRWRSDFAATLDHAARDGSRGKRLTELIAPDKDDYFVLKPRHSGFYRTVLEELLGDLEADTLVLTGIAGNICVLMTAHDALLRNYRVVVPRDACASNAPELNEAALEQMRLVCKANVLDAAEVDFEELKRRDWDACE</sequence>
<dbReference type="Proteomes" id="UP000318741">
    <property type="component" value="Chromosome"/>
</dbReference>
<evidence type="ECO:0000313" key="4">
    <source>
        <dbReference type="Proteomes" id="UP000318741"/>
    </source>
</evidence>
<name>A0A517PBT1_9PLAN</name>
<dbReference type="EMBL" id="CP036265">
    <property type="protein sequence ID" value="QDT16809.1"/>
    <property type="molecule type" value="Genomic_DNA"/>
</dbReference>
<dbReference type="KEGG" id="acaf:CA12_29160"/>
<organism evidence="3 4">
    <name type="scientific">Alienimonas californiensis</name>
    <dbReference type="NCBI Taxonomy" id="2527989"/>
    <lineage>
        <taxon>Bacteria</taxon>
        <taxon>Pseudomonadati</taxon>
        <taxon>Planctomycetota</taxon>
        <taxon>Planctomycetia</taxon>
        <taxon>Planctomycetales</taxon>
        <taxon>Planctomycetaceae</taxon>
        <taxon>Alienimonas</taxon>
    </lineage>
</organism>
<dbReference type="InterPro" id="IPR050272">
    <property type="entry name" value="Isochorismatase-like_hydrls"/>
</dbReference>
<keyword evidence="1 3" id="KW-0378">Hydrolase</keyword>
<dbReference type="GO" id="GO:0016787">
    <property type="term" value="F:hydrolase activity"/>
    <property type="evidence" value="ECO:0007669"/>
    <property type="project" value="UniProtKB-KW"/>
</dbReference>
<dbReference type="PANTHER" id="PTHR43540">
    <property type="entry name" value="PEROXYUREIDOACRYLATE/UREIDOACRYLATE AMIDOHYDROLASE-RELATED"/>
    <property type="match status" value="1"/>
</dbReference>
<protein>
    <submittedName>
        <fullName evidence="3">Maleamate amidohydrolase</fullName>
        <ecNumber evidence="3">3.5.1.107</ecNumber>
    </submittedName>
</protein>
<dbReference type="PANTHER" id="PTHR43540:SF6">
    <property type="entry name" value="ISOCHORISMATASE-LIKE DOMAIN-CONTAINING PROTEIN"/>
    <property type="match status" value="1"/>
</dbReference>
<evidence type="ECO:0000313" key="3">
    <source>
        <dbReference type="EMBL" id="QDT16809.1"/>
    </source>
</evidence>